<proteinExistence type="predicted"/>
<dbReference type="GO" id="GO:0003677">
    <property type="term" value="F:DNA binding"/>
    <property type="evidence" value="ECO:0007669"/>
    <property type="project" value="UniProtKB-KW"/>
</dbReference>
<feature type="domain" description="Adenovirus DNA-binding zinc-binding" evidence="12">
    <location>
        <begin position="158"/>
        <end position="259"/>
    </location>
</feature>
<reference evidence="13" key="1">
    <citation type="journal article" date="2020" name="Sci. Rep.">
        <title>Metagenomic characterisation of additional and novel avian viruses from Australian wild ducks.</title>
        <authorList>
            <person name="Vibin J."/>
            <person name="Chamings A."/>
            <person name="Klaassen M."/>
            <person name="Alexandersen S."/>
        </authorList>
    </citation>
    <scope>NUCLEOTIDE SEQUENCE</scope>
    <source>
        <strain evidence="13">PBDAdV/PBD12.16-AU-2016</strain>
    </source>
</reference>
<evidence type="ECO:0000256" key="10">
    <source>
        <dbReference type="SAM" id="MobiDB-lite"/>
    </source>
</evidence>
<evidence type="ECO:0000256" key="4">
    <source>
        <dbReference type="ARBA" id="ARBA00022581"/>
    </source>
</evidence>
<keyword evidence="8" id="KW-1194">Viral DNA replication</keyword>
<name>A0A7T4S047_9ADEN</name>
<dbReference type="SUPFAM" id="SSF47724">
    <property type="entry name" value="Domain of early E2A DNA-binding protein, ADDBP"/>
    <property type="match status" value="1"/>
</dbReference>
<dbReference type="Gene3D" id="3.90.148.10">
    <property type="entry name" value="Adenovirus DNA-binding, C-terminal domain superfamily/Adenovirus DNA-binding, zinc binding domain"/>
    <property type="match status" value="1"/>
</dbReference>
<evidence type="ECO:0000256" key="2">
    <source>
        <dbReference type="ARBA" id="ARBA00022553"/>
    </source>
</evidence>
<accession>A0A7T4S047</accession>
<keyword evidence="1" id="KW-0244">Early protein</keyword>
<keyword evidence="5" id="KW-0235">DNA replication</keyword>
<dbReference type="SUPFAM" id="SSF57917">
    <property type="entry name" value="Zn-binding domains of ADDBP"/>
    <property type="match status" value="2"/>
</dbReference>
<evidence type="ECO:0000256" key="7">
    <source>
        <dbReference type="ARBA" id="ARBA00022833"/>
    </source>
</evidence>
<keyword evidence="9 13" id="KW-0238">DNA-binding</keyword>
<dbReference type="GO" id="GO:0006260">
    <property type="term" value="P:DNA replication"/>
    <property type="evidence" value="ECO:0007669"/>
    <property type="project" value="UniProtKB-KW"/>
</dbReference>
<evidence type="ECO:0000256" key="3">
    <source>
        <dbReference type="ARBA" id="ARBA00022562"/>
    </source>
</evidence>
<dbReference type="EMBL" id="MT894382">
    <property type="protein sequence ID" value="QQD36944.1"/>
    <property type="molecule type" value="Genomic_DNA"/>
</dbReference>
<evidence type="ECO:0000256" key="8">
    <source>
        <dbReference type="ARBA" id="ARBA00023109"/>
    </source>
</evidence>
<keyword evidence="7" id="KW-0862">Zinc</keyword>
<evidence type="ECO:0000256" key="5">
    <source>
        <dbReference type="ARBA" id="ARBA00022705"/>
    </source>
</evidence>
<dbReference type="InterPro" id="IPR005376">
    <property type="entry name" value="Adenovirus_DNA-bd_zn-bd"/>
</dbReference>
<evidence type="ECO:0000313" key="13">
    <source>
        <dbReference type="EMBL" id="QQD36944.1"/>
    </source>
</evidence>
<dbReference type="Pfam" id="PF02236">
    <property type="entry name" value="Viral_DNA_bi"/>
    <property type="match status" value="1"/>
</dbReference>
<feature type="domain" description="Adenovirus DNA-binding all-alpha" evidence="11">
    <location>
        <begin position="60"/>
        <end position="137"/>
    </location>
</feature>
<keyword evidence="2" id="KW-0597">Phosphoprotein</keyword>
<dbReference type="Gene3D" id="1.10.269.10">
    <property type="entry name" value="Adenovirus DNA-binding, N-terminal domain"/>
    <property type="match status" value="1"/>
</dbReference>
<dbReference type="GO" id="GO:0008270">
    <property type="term" value="F:zinc ion binding"/>
    <property type="evidence" value="ECO:0007669"/>
    <property type="project" value="InterPro"/>
</dbReference>
<keyword evidence="4" id="KW-0945">Host-virus interaction</keyword>
<organism evidence="13">
    <name type="scientific">Pacific black duck aviadenovirus</name>
    <dbReference type="NCBI Taxonomy" id="2798287"/>
    <lineage>
        <taxon>Viruses</taxon>
        <taxon>Varidnaviria</taxon>
        <taxon>Bamfordvirae</taxon>
        <taxon>Preplasmiviricota</taxon>
        <taxon>Polisuviricotina</taxon>
        <taxon>Pharingeaviricetes</taxon>
        <taxon>Rowavirales</taxon>
        <taxon>Adenoviridae</taxon>
        <taxon>Aviadenovirus</taxon>
    </lineage>
</organism>
<sequence>MEMTKRSAKTQAREANEEKGMKEVKRKKKNLEKNAVAEDSEDEESYGDPKPGSNLLEFAAQKAMTMVAKMCDELSVKWQGSNIQPTNSIWSKLSSAYMRKYHPDFRHTFTTFESFNCQLGRFLAAMIYFTCELSPKFLPGGVYVWRHGWFEKSDKKIPKCLHGIEMEFKPRSVELSAVSEAGKKAIAENGASIEKNKYGKPVVVIKFDKNVVCFKDAHHGGFPNPHASGSCAMVFSDSDKAIQAFTHDIEWTKSIYPNVEPSKIEERIMIGGNCMCNYAVESSVPGRQLCKMVPYKMNGADDISDEIAKVRKDMEIHKTYAHTMVFLCCNPNNNSRGGLSASQKHDKSCGWKISAIDLRFAYIFANEIYHKVFGETTSPKLTEFKWFNGFSYKSSVIQPAVIQEATEIF</sequence>
<dbReference type="InterPro" id="IPR036367">
    <property type="entry name" value="Ad_DBP_C_sf"/>
</dbReference>
<dbReference type="Pfam" id="PF03728">
    <property type="entry name" value="Viral_DNA_Zn_bi"/>
    <property type="match status" value="2"/>
</dbReference>
<keyword evidence="3" id="KW-1048">Host nucleus</keyword>
<dbReference type="InterPro" id="IPR003176">
    <property type="entry name" value="Adenovirus_DNA-bd_a"/>
</dbReference>
<feature type="compositionally biased region" description="Basic and acidic residues" evidence="10">
    <location>
        <begin position="11"/>
        <end position="23"/>
    </location>
</feature>
<evidence type="ECO:0000256" key="9">
    <source>
        <dbReference type="ARBA" id="ARBA00023125"/>
    </source>
</evidence>
<feature type="region of interest" description="Disordered" evidence="10">
    <location>
        <begin position="1"/>
        <end position="51"/>
    </location>
</feature>
<dbReference type="InterPro" id="IPR036362">
    <property type="entry name" value="Adenovirus_DNA-bd_N_sf"/>
</dbReference>
<dbReference type="GO" id="GO:0006351">
    <property type="term" value="P:DNA-templated transcription"/>
    <property type="evidence" value="ECO:0007669"/>
    <property type="project" value="InterPro"/>
</dbReference>
<evidence type="ECO:0000256" key="1">
    <source>
        <dbReference type="ARBA" id="ARBA00022518"/>
    </source>
</evidence>
<dbReference type="InterPro" id="IPR036368">
    <property type="entry name" value="ADBP_zn-bd_sf"/>
</dbReference>
<evidence type="ECO:0000259" key="12">
    <source>
        <dbReference type="Pfam" id="PF03728"/>
    </source>
</evidence>
<evidence type="ECO:0000259" key="11">
    <source>
        <dbReference type="Pfam" id="PF02236"/>
    </source>
</evidence>
<protein>
    <submittedName>
        <fullName evidence="13">DNA-binding protein</fullName>
    </submittedName>
</protein>
<feature type="domain" description="Adenovirus DNA-binding zinc-binding" evidence="12">
    <location>
        <begin position="273"/>
        <end position="372"/>
    </location>
</feature>
<keyword evidence="6" id="KW-0479">Metal-binding</keyword>
<evidence type="ECO:0000256" key="6">
    <source>
        <dbReference type="ARBA" id="ARBA00022723"/>
    </source>
</evidence>
<dbReference type="GO" id="GO:0039693">
    <property type="term" value="P:viral DNA genome replication"/>
    <property type="evidence" value="ECO:0007669"/>
    <property type="project" value="UniProtKB-KW"/>
</dbReference>